<comment type="similarity">
    <text evidence="1 5">Belongs to the proline oxidase family.</text>
</comment>
<organism evidence="8 9">
    <name type="scientific">Sphaerulina musiva (strain SO2202)</name>
    <name type="common">Poplar stem canker fungus</name>
    <name type="synonym">Septoria musiva</name>
    <dbReference type="NCBI Taxonomy" id="692275"/>
    <lineage>
        <taxon>Eukaryota</taxon>
        <taxon>Fungi</taxon>
        <taxon>Dikarya</taxon>
        <taxon>Ascomycota</taxon>
        <taxon>Pezizomycotina</taxon>
        <taxon>Dothideomycetes</taxon>
        <taxon>Dothideomycetidae</taxon>
        <taxon>Mycosphaerellales</taxon>
        <taxon>Mycosphaerellaceae</taxon>
        <taxon>Sphaerulina</taxon>
    </lineage>
</organism>
<dbReference type="OMA" id="CVGEHKD"/>
<protein>
    <recommendedName>
        <fullName evidence="2 5">Proline dehydrogenase</fullName>
        <ecNumber evidence="2 5">1.5.5.2</ecNumber>
    </recommendedName>
</protein>
<dbReference type="SUPFAM" id="SSF51730">
    <property type="entry name" value="FAD-linked oxidoreductase"/>
    <property type="match status" value="1"/>
</dbReference>
<dbReference type="InterPro" id="IPR002872">
    <property type="entry name" value="Proline_DH_dom"/>
</dbReference>
<dbReference type="RefSeq" id="XP_016762889.1">
    <property type="nucleotide sequence ID" value="XM_016904890.1"/>
</dbReference>
<evidence type="ECO:0000256" key="2">
    <source>
        <dbReference type="ARBA" id="ARBA00012695"/>
    </source>
</evidence>
<proteinExistence type="inferred from homology"/>
<feature type="region of interest" description="Disordered" evidence="6">
    <location>
        <begin position="37"/>
        <end position="60"/>
    </location>
</feature>
<dbReference type="GeneID" id="27902027"/>
<dbReference type="GO" id="GO:0004657">
    <property type="term" value="F:proline dehydrogenase activity"/>
    <property type="evidence" value="ECO:0007669"/>
    <property type="project" value="UniProtKB-EC"/>
</dbReference>
<evidence type="ECO:0000256" key="5">
    <source>
        <dbReference type="RuleBase" id="RU364054"/>
    </source>
</evidence>
<dbReference type="PANTHER" id="PTHR13914:SF0">
    <property type="entry name" value="PROLINE DEHYDROGENASE 1, MITOCHONDRIAL"/>
    <property type="match status" value="1"/>
</dbReference>
<evidence type="ECO:0000256" key="1">
    <source>
        <dbReference type="ARBA" id="ARBA00005869"/>
    </source>
</evidence>
<keyword evidence="5" id="KW-0274">FAD</keyword>
<dbReference type="InterPro" id="IPR015659">
    <property type="entry name" value="Proline_oxidase"/>
</dbReference>
<dbReference type="GO" id="GO:0010133">
    <property type="term" value="P:L-proline catabolic process to L-glutamate"/>
    <property type="evidence" value="ECO:0007669"/>
    <property type="project" value="TreeGrafter"/>
</dbReference>
<evidence type="ECO:0000256" key="3">
    <source>
        <dbReference type="ARBA" id="ARBA00023002"/>
    </source>
</evidence>
<dbReference type="GO" id="GO:0071949">
    <property type="term" value="F:FAD binding"/>
    <property type="evidence" value="ECO:0007669"/>
    <property type="project" value="TreeGrafter"/>
</dbReference>
<dbReference type="OrthoDB" id="5464at2759"/>
<evidence type="ECO:0000313" key="8">
    <source>
        <dbReference type="EMBL" id="EMF14768.1"/>
    </source>
</evidence>
<dbReference type="eggNOG" id="KOG0186">
    <property type="taxonomic scope" value="Eukaryota"/>
</dbReference>
<dbReference type="AlphaFoldDB" id="M3CLV2"/>
<gene>
    <name evidence="8" type="ORF">SEPMUDRAFT_148384</name>
</gene>
<accession>M3CLV2</accession>
<dbReference type="EMBL" id="KB456262">
    <property type="protein sequence ID" value="EMF14768.1"/>
    <property type="molecule type" value="Genomic_DNA"/>
</dbReference>
<dbReference type="EC" id="1.5.5.2" evidence="2 5"/>
<dbReference type="Pfam" id="PF01619">
    <property type="entry name" value="Pro_dh"/>
    <property type="match status" value="1"/>
</dbReference>
<dbReference type="InterPro" id="IPR029041">
    <property type="entry name" value="FAD-linked_oxidoreductase-like"/>
</dbReference>
<dbReference type="Proteomes" id="UP000016931">
    <property type="component" value="Unassembled WGS sequence"/>
</dbReference>
<keyword evidence="5" id="KW-0285">Flavoprotein</keyword>
<evidence type="ECO:0000313" key="9">
    <source>
        <dbReference type="Proteomes" id="UP000016931"/>
    </source>
</evidence>
<evidence type="ECO:0000256" key="4">
    <source>
        <dbReference type="ARBA" id="ARBA00023062"/>
    </source>
</evidence>
<dbReference type="Gene3D" id="3.20.20.220">
    <property type="match status" value="1"/>
</dbReference>
<feature type="compositionally biased region" description="Polar residues" evidence="6">
    <location>
        <begin position="37"/>
        <end position="47"/>
    </location>
</feature>
<evidence type="ECO:0000259" key="7">
    <source>
        <dbReference type="Pfam" id="PF01619"/>
    </source>
</evidence>
<sequence>MASTMKTSRALAATGKVIPRTRPMTVVSRKTTTTHIRAAHSQTTGTRRQLHSTSHENSHMTLPIDTSLSQQSPALTTPSSPISTPADAPLSCLALSEVLRSYLITTMSSSPALLSASTTLLRKMLESPNPLFNLEKNPLMRLILWETFYKQFCAGENKDQISKRCAELRAQGYSGVILESAREVLTCESEQHDEAADVEFWTKGMLETIDMAAPGDFLGLKWSGLGSAATKRMAKEQDPSTEMKAAMHTVSRAAAAKNIGLLPSAEETWNLQGFHNWSMMMQREYNTEGKAVVYTTYQMYLKQMPGILGKHLEIAKAEGFTLGAKLVRGAYLASEPRHLIRDTIEHTHHAYDSATAALISRSYDSFLRPATPGQVHFPQNINVLVASHNAATVSKARSLRQQQLLHGEALTPLVYAQLQGMADEVSCQLLRDAEIGEGVKEKVFKLTVWGSMFEALNYLLRRAAENKDAASRTGDTRMAMQAELGRRMRETIFGGGGGASA</sequence>
<feature type="domain" description="Proline dehydrogenase" evidence="7">
    <location>
        <begin position="163"/>
        <end position="473"/>
    </location>
</feature>
<dbReference type="GO" id="GO:0005739">
    <property type="term" value="C:mitochondrion"/>
    <property type="evidence" value="ECO:0007669"/>
    <property type="project" value="TreeGrafter"/>
</dbReference>
<evidence type="ECO:0000256" key="6">
    <source>
        <dbReference type="SAM" id="MobiDB-lite"/>
    </source>
</evidence>
<keyword evidence="3 5" id="KW-0560">Oxidoreductase</keyword>
<name>M3CLV2_SPHMS</name>
<reference evidence="8 9" key="1">
    <citation type="journal article" date="2012" name="PLoS Pathog.">
        <title>Diverse lifestyles and strategies of plant pathogenesis encoded in the genomes of eighteen Dothideomycetes fungi.</title>
        <authorList>
            <person name="Ohm R.A."/>
            <person name="Feau N."/>
            <person name="Henrissat B."/>
            <person name="Schoch C.L."/>
            <person name="Horwitz B.A."/>
            <person name="Barry K.W."/>
            <person name="Condon B.J."/>
            <person name="Copeland A.C."/>
            <person name="Dhillon B."/>
            <person name="Glaser F."/>
            <person name="Hesse C.N."/>
            <person name="Kosti I."/>
            <person name="LaButti K."/>
            <person name="Lindquist E.A."/>
            <person name="Lucas S."/>
            <person name="Salamov A.A."/>
            <person name="Bradshaw R.E."/>
            <person name="Ciuffetti L."/>
            <person name="Hamelin R.C."/>
            <person name="Kema G.H.J."/>
            <person name="Lawrence C."/>
            <person name="Scott J.A."/>
            <person name="Spatafora J.W."/>
            <person name="Turgeon B.G."/>
            <person name="de Wit P.J.G.M."/>
            <person name="Zhong S."/>
            <person name="Goodwin S.B."/>
            <person name="Grigoriev I.V."/>
        </authorList>
    </citation>
    <scope>NUCLEOTIDE SEQUENCE [LARGE SCALE GENOMIC DNA]</scope>
    <source>
        <strain evidence="8 9">SO2202</strain>
    </source>
</reference>
<keyword evidence="4 5" id="KW-0642">Proline metabolism</keyword>
<dbReference type="STRING" id="692275.M3CLV2"/>
<dbReference type="HOGENOM" id="CLU_018202_0_1_1"/>
<comment type="function">
    <text evidence="5">Converts proline to delta-1-pyrroline-5-carboxylate.</text>
</comment>
<keyword evidence="9" id="KW-1185">Reference proteome</keyword>
<comment type="cofactor">
    <cofactor evidence="5">
        <name>FAD</name>
        <dbReference type="ChEBI" id="CHEBI:57692"/>
    </cofactor>
</comment>
<comment type="catalytic activity">
    <reaction evidence="5">
        <text>L-proline + a quinone = (S)-1-pyrroline-5-carboxylate + a quinol + H(+)</text>
        <dbReference type="Rhea" id="RHEA:23784"/>
        <dbReference type="ChEBI" id="CHEBI:15378"/>
        <dbReference type="ChEBI" id="CHEBI:17388"/>
        <dbReference type="ChEBI" id="CHEBI:24646"/>
        <dbReference type="ChEBI" id="CHEBI:60039"/>
        <dbReference type="ChEBI" id="CHEBI:132124"/>
        <dbReference type="EC" id="1.5.5.2"/>
    </reaction>
</comment>
<dbReference type="PANTHER" id="PTHR13914">
    <property type="entry name" value="PROLINE OXIDASE"/>
    <property type="match status" value="1"/>
</dbReference>